<evidence type="ECO:0000313" key="2">
    <source>
        <dbReference type="EMBL" id="MBX7489049.1"/>
    </source>
</evidence>
<evidence type="ECO:0000313" key="3">
    <source>
        <dbReference type="Proteomes" id="UP000776651"/>
    </source>
</evidence>
<organism evidence="2 3">
    <name type="scientific">Qipengyuania pacifica</name>
    <dbReference type="NCBI Taxonomy" id="2860199"/>
    <lineage>
        <taxon>Bacteria</taxon>
        <taxon>Pseudomonadati</taxon>
        <taxon>Pseudomonadota</taxon>
        <taxon>Alphaproteobacteria</taxon>
        <taxon>Sphingomonadales</taxon>
        <taxon>Erythrobacteraceae</taxon>
        <taxon>Qipengyuania</taxon>
    </lineage>
</organism>
<evidence type="ECO:0000256" key="1">
    <source>
        <dbReference type="SAM" id="Phobius"/>
    </source>
</evidence>
<name>A0ABS7JJ40_9SPHN</name>
<protein>
    <recommendedName>
        <fullName evidence="4">Lycopene cyclase domain-containing protein</fullName>
    </recommendedName>
</protein>
<feature type="transmembrane region" description="Helical" evidence="1">
    <location>
        <begin position="82"/>
        <end position="101"/>
    </location>
</feature>
<evidence type="ECO:0008006" key="4">
    <source>
        <dbReference type="Google" id="ProtNLM"/>
    </source>
</evidence>
<keyword evidence="3" id="KW-1185">Reference proteome</keyword>
<gene>
    <name evidence="2" type="ORF">K3177_11045</name>
</gene>
<reference evidence="2 3" key="1">
    <citation type="submission" date="2021-08" db="EMBL/GenBank/DDBJ databases">
        <title>Comparative Genomics Analysis of the Genus Qipengyuania Reveals Extensive Genetic Diversity and Metabolic Versatility, Including the Description of Fifteen Novel Species.</title>
        <authorList>
            <person name="Liu Y."/>
        </authorList>
    </citation>
    <scope>NUCLEOTIDE SEQUENCE [LARGE SCALE GENOMIC DNA]</scope>
    <source>
        <strain evidence="2 3">GH25</strain>
    </source>
</reference>
<feature type="transmembrane region" description="Helical" evidence="1">
    <location>
        <begin position="36"/>
        <end position="53"/>
    </location>
</feature>
<proteinExistence type="predicted"/>
<accession>A0ABS7JJ40</accession>
<dbReference type="Proteomes" id="UP000776651">
    <property type="component" value="Unassembled WGS sequence"/>
</dbReference>
<keyword evidence="1" id="KW-1133">Transmembrane helix</keyword>
<sequence length="113" mass="12184">MSFSFTAFLAAAFACLLVSLTAMVLALREPGLALKPLWMVLAFVGVGGAVTVWSTPEEVYWFFGIALPTVSFSTGDGSWEPVLIRFLFPVGALLVLGRLYWHRRSGSAGCHSA</sequence>
<dbReference type="RefSeq" id="WP_221598300.1">
    <property type="nucleotide sequence ID" value="NZ_JAIGNQ010000003.1"/>
</dbReference>
<keyword evidence="1" id="KW-0812">Transmembrane</keyword>
<comment type="caution">
    <text evidence="2">The sequence shown here is derived from an EMBL/GenBank/DDBJ whole genome shotgun (WGS) entry which is preliminary data.</text>
</comment>
<dbReference type="EMBL" id="JAIGNQ010000003">
    <property type="protein sequence ID" value="MBX7489049.1"/>
    <property type="molecule type" value="Genomic_DNA"/>
</dbReference>
<keyword evidence="1" id="KW-0472">Membrane</keyword>